<protein>
    <submittedName>
        <fullName evidence="1">DNA polymerase III delta' subunit</fullName>
    </submittedName>
</protein>
<gene>
    <name evidence="1" type="ORF">BHV28_09200</name>
</gene>
<evidence type="ECO:0000313" key="1">
    <source>
        <dbReference type="EMBL" id="AQS41616.1"/>
    </source>
</evidence>
<proteinExistence type="predicted"/>
<dbReference type="STRING" id="1902579.BHV28_09200"/>
<dbReference type="PANTHER" id="PTHR11669">
    <property type="entry name" value="REPLICATION FACTOR C / DNA POLYMERASE III GAMMA-TAU SUBUNIT"/>
    <property type="match status" value="1"/>
</dbReference>
<keyword evidence="2" id="KW-1185">Reference proteome</keyword>
<dbReference type="AlphaFoldDB" id="A0A1U9JUT8"/>
<dbReference type="SUPFAM" id="SSF52540">
    <property type="entry name" value="P-loop containing nucleoside triphosphate hydrolases"/>
    <property type="match status" value="1"/>
</dbReference>
<dbReference type="NCBIfam" id="NF005677">
    <property type="entry name" value="PRK07471.1"/>
    <property type="match status" value="1"/>
</dbReference>
<dbReference type="Pfam" id="PF13177">
    <property type="entry name" value="DNA_pol3_delta2"/>
    <property type="match status" value="1"/>
</dbReference>
<sequence length="351" mass="38678">MKRSRERQTVEFDQINNIPIPAQNPLLFGHEGAGRFLGQMREEGRLHHALLFEGAQGIGKATLAFHLAWNILSDNAKGFAEPDVSSSVWRKISRGVHPGLLHITRGFDPKTEKFRSAITIEEIRRISRFLQQTVAGHGWRVVIIDAAEDMNRNAANALLKTLEEPPVRTIFVLVSHAAGRLLPTIRSRCQPLVFKPLAPDDMLRALPHIAGNIGFSADNPQSLDIIARAEGSVRQAISILLSGGLEIAAAVESIVSNATLAVSDLHKLATVLNGRDNEGQYSYFLDYLSLLVAEKACKTAGSGDLLRAGALSAFWQEMRQDIVQAQAYNLDKKHFVLVILQKVHAIMHKLS</sequence>
<reference evidence="1 2" key="1">
    <citation type="journal article" date="2010" name="Science">
        <title>Genomic comparison of the ants Camponotus floridanus and Harpegnathos saltator.</title>
        <authorList>
            <person name="Bonasio R."/>
            <person name="Zhang G."/>
            <person name="Ye C."/>
            <person name="Mutti N.S."/>
            <person name="Fang X."/>
            <person name="Qin N."/>
            <person name="Donahue G."/>
            <person name="Yang P."/>
            <person name="Li Q."/>
            <person name="Li C."/>
            <person name="Zhang P."/>
            <person name="Huang Z."/>
            <person name="Berger S.L."/>
            <person name="Reinberg D."/>
            <person name="Wang J."/>
            <person name="Liebig J."/>
        </authorList>
    </citation>
    <scope>NUCLEOTIDE SEQUENCE [LARGE SCALE GENOMIC DNA]</scope>
    <source>
        <strain evidence="1 2">Hsal</strain>
    </source>
</reference>
<name>A0A1U9JUT8_9HYPH</name>
<dbReference type="GO" id="GO:0009360">
    <property type="term" value="C:DNA polymerase III complex"/>
    <property type="evidence" value="ECO:0007669"/>
    <property type="project" value="TreeGrafter"/>
</dbReference>
<dbReference type="KEGG" id="thd:BHV28_09200"/>
<dbReference type="Proteomes" id="UP000188912">
    <property type="component" value="Chromosome"/>
</dbReference>
<accession>A0A1U9JUT8</accession>
<dbReference type="Gene3D" id="3.40.50.300">
    <property type="entry name" value="P-loop containing nucleotide triphosphate hydrolases"/>
    <property type="match status" value="1"/>
</dbReference>
<organism evidence="1 2">
    <name type="scientific">Candidatus Tokpelaia hoelldobleri</name>
    <dbReference type="NCBI Taxonomy" id="1902579"/>
    <lineage>
        <taxon>Bacteria</taxon>
        <taxon>Pseudomonadati</taxon>
        <taxon>Pseudomonadota</taxon>
        <taxon>Alphaproteobacteria</taxon>
        <taxon>Hyphomicrobiales</taxon>
        <taxon>Candidatus Tokpelaia</taxon>
    </lineage>
</organism>
<reference evidence="1 2" key="2">
    <citation type="journal article" date="2016" name="Sci. Rep.">
        <title>The genome of Rhizobiales bacteria in predatory ants reveals urease gene functions but no genes for nitrogen fixation.</title>
        <authorList>
            <person name="Neuvonen M.M."/>
            <person name="Tamarit D."/>
            <person name="Naslund K."/>
            <person name="Liebig J."/>
            <person name="Feldhaar H."/>
            <person name="Moran N.A."/>
            <person name="Guy L."/>
            <person name="Andersson S.G."/>
        </authorList>
    </citation>
    <scope>NUCLEOTIDE SEQUENCE [LARGE SCALE GENOMIC DNA]</scope>
    <source>
        <strain evidence="1 2">Hsal</strain>
    </source>
</reference>
<dbReference type="InterPro" id="IPR027417">
    <property type="entry name" value="P-loop_NTPase"/>
</dbReference>
<dbReference type="PANTHER" id="PTHR11669:SF8">
    <property type="entry name" value="DNA POLYMERASE III SUBUNIT DELTA"/>
    <property type="match status" value="1"/>
</dbReference>
<dbReference type="EMBL" id="CP017315">
    <property type="protein sequence ID" value="AQS41616.1"/>
    <property type="molecule type" value="Genomic_DNA"/>
</dbReference>
<dbReference type="GO" id="GO:0006261">
    <property type="term" value="P:DNA-templated DNA replication"/>
    <property type="evidence" value="ECO:0007669"/>
    <property type="project" value="TreeGrafter"/>
</dbReference>
<evidence type="ECO:0000313" key="2">
    <source>
        <dbReference type="Proteomes" id="UP000188912"/>
    </source>
</evidence>
<dbReference type="NCBIfam" id="NF006586">
    <property type="entry name" value="PRK09112.1"/>
    <property type="match status" value="1"/>
</dbReference>
<dbReference type="InterPro" id="IPR050238">
    <property type="entry name" value="DNA_Rep/Repair_Clamp_Loader"/>
</dbReference>